<comment type="caution">
    <text evidence="1">The sequence shown here is derived from an EMBL/GenBank/DDBJ whole genome shotgun (WGS) entry which is preliminary data.</text>
</comment>
<dbReference type="Proteomes" id="UP000796880">
    <property type="component" value="Unassembled WGS sequence"/>
</dbReference>
<reference evidence="1" key="1">
    <citation type="submission" date="2020-03" db="EMBL/GenBank/DDBJ databases">
        <title>A high-quality chromosome-level genome assembly of a woody plant with both climbing and erect habits, Rhamnella rubrinervis.</title>
        <authorList>
            <person name="Lu Z."/>
            <person name="Yang Y."/>
            <person name="Zhu X."/>
            <person name="Sun Y."/>
        </authorList>
    </citation>
    <scope>NUCLEOTIDE SEQUENCE</scope>
    <source>
        <strain evidence="1">BYM</strain>
        <tissue evidence="1">Leaf</tissue>
    </source>
</reference>
<dbReference type="AlphaFoldDB" id="A0A8K0MT76"/>
<dbReference type="EMBL" id="VOIH02000001">
    <property type="protein sequence ID" value="KAF3457028.1"/>
    <property type="molecule type" value="Genomic_DNA"/>
</dbReference>
<proteinExistence type="predicted"/>
<protein>
    <submittedName>
        <fullName evidence="1">Uncharacterized protein</fullName>
    </submittedName>
</protein>
<gene>
    <name evidence="1" type="ORF">FNV43_RR01685</name>
</gene>
<keyword evidence="2" id="KW-1185">Reference proteome</keyword>
<name>A0A8K0MT76_9ROSA</name>
<sequence>MKGPCSFHLLASINSSLGKKVMIIVWNFLDQVAYADLVAAGSLAAAREKGLVSMAA</sequence>
<evidence type="ECO:0000313" key="2">
    <source>
        <dbReference type="Proteomes" id="UP000796880"/>
    </source>
</evidence>
<organism evidence="1 2">
    <name type="scientific">Rhamnella rubrinervis</name>
    <dbReference type="NCBI Taxonomy" id="2594499"/>
    <lineage>
        <taxon>Eukaryota</taxon>
        <taxon>Viridiplantae</taxon>
        <taxon>Streptophyta</taxon>
        <taxon>Embryophyta</taxon>
        <taxon>Tracheophyta</taxon>
        <taxon>Spermatophyta</taxon>
        <taxon>Magnoliopsida</taxon>
        <taxon>eudicotyledons</taxon>
        <taxon>Gunneridae</taxon>
        <taxon>Pentapetalae</taxon>
        <taxon>rosids</taxon>
        <taxon>fabids</taxon>
        <taxon>Rosales</taxon>
        <taxon>Rhamnaceae</taxon>
        <taxon>rhamnoid group</taxon>
        <taxon>Rhamneae</taxon>
        <taxon>Rhamnella</taxon>
    </lineage>
</organism>
<accession>A0A8K0MT76</accession>
<evidence type="ECO:0000313" key="1">
    <source>
        <dbReference type="EMBL" id="KAF3457028.1"/>
    </source>
</evidence>